<evidence type="ECO:0000259" key="15">
    <source>
        <dbReference type="Pfam" id="PF01488"/>
    </source>
</evidence>
<feature type="site" description="Important for activity" evidence="8 12">
    <location>
        <position position="127"/>
    </location>
</feature>
<evidence type="ECO:0000259" key="14">
    <source>
        <dbReference type="Pfam" id="PF00745"/>
    </source>
</evidence>
<feature type="active site" description="Nucleophile" evidence="8 9">
    <location>
        <position position="78"/>
    </location>
</feature>
<keyword evidence="4 8" id="KW-0521">NADP</keyword>
<evidence type="ECO:0000256" key="9">
    <source>
        <dbReference type="PIRSR" id="PIRSR000445-1"/>
    </source>
</evidence>
<evidence type="ECO:0000256" key="5">
    <source>
        <dbReference type="ARBA" id="ARBA00023002"/>
    </source>
</evidence>
<evidence type="ECO:0000256" key="7">
    <source>
        <dbReference type="ARBA" id="ARBA00047464"/>
    </source>
</evidence>
<dbReference type="HAMAP" id="MF_00087">
    <property type="entry name" value="Glu_tRNA_reductase"/>
    <property type="match status" value="1"/>
</dbReference>
<dbReference type="PANTHER" id="PTHR43013:SF1">
    <property type="entry name" value="GLUTAMYL-TRNA REDUCTASE"/>
    <property type="match status" value="1"/>
</dbReference>
<feature type="binding site" evidence="8 10">
    <location>
        <position position="137"/>
    </location>
    <ligand>
        <name>substrate</name>
    </ligand>
</feature>
<evidence type="ECO:0000313" key="18">
    <source>
        <dbReference type="Proteomes" id="UP000250222"/>
    </source>
</evidence>
<name>A0A2Y9AL30_9MICO</name>
<dbReference type="NCBIfam" id="TIGR01035">
    <property type="entry name" value="hemA"/>
    <property type="match status" value="1"/>
</dbReference>
<comment type="subunit">
    <text evidence="8">Homodimer.</text>
</comment>
<gene>
    <name evidence="8" type="primary">hemA</name>
    <name evidence="17" type="ORF">SAMN05216184_11220</name>
</gene>
<evidence type="ECO:0000256" key="8">
    <source>
        <dbReference type="HAMAP-Rule" id="MF_00087"/>
    </source>
</evidence>
<evidence type="ECO:0000313" key="17">
    <source>
        <dbReference type="EMBL" id="SSA45161.1"/>
    </source>
</evidence>
<evidence type="ECO:0000256" key="2">
    <source>
        <dbReference type="ARBA" id="ARBA00005916"/>
    </source>
</evidence>
<evidence type="ECO:0000256" key="12">
    <source>
        <dbReference type="PIRSR" id="PIRSR000445-4"/>
    </source>
</evidence>
<comment type="domain">
    <text evidence="8">Possesses an unusual extended V-shaped dimeric structure with each monomer consisting of three distinct domains arranged along a curved 'spinal' alpha-helix. The N-terminal catalytic domain specifically recognizes the glutamate moiety of the substrate. The second domain is the NADPH-binding domain, and the third C-terminal domain is responsible for dimerization.</text>
</comment>
<evidence type="ECO:0000256" key="11">
    <source>
        <dbReference type="PIRSR" id="PIRSR000445-3"/>
    </source>
</evidence>
<comment type="function">
    <text evidence="8">Catalyzes the NADPH-dependent reduction of glutamyl-tRNA(Glu) to glutamate 1-semialdehyde (GSA).</text>
</comment>
<evidence type="ECO:0000259" key="16">
    <source>
        <dbReference type="Pfam" id="PF05201"/>
    </source>
</evidence>
<evidence type="ECO:0000256" key="13">
    <source>
        <dbReference type="RuleBase" id="RU000584"/>
    </source>
</evidence>
<evidence type="ECO:0000256" key="4">
    <source>
        <dbReference type="ARBA" id="ARBA00022857"/>
    </source>
</evidence>
<dbReference type="Gene3D" id="3.30.460.30">
    <property type="entry name" value="Glutamyl-tRNA reductase, N-terminal domain"/>
    <property type="match status" value="1"/>
</dbReference>
<dbReference type="Pfam" id="PF00745">
    <property type="entry name" value="GlutR_dimer"/>
    <property type="match status" value="1"/>
</dbReference>
<proteinExistence type="inferred from homology"/>
<dbReference type="PIRSF" id="PIRSF000445">
    <property type="entry name" value="4pyrrol_synth_GluRdtase"/>
    <property type="match status" value="1"/>
</dbReference>
<dbReference type="SUPFAM" id="SSF51735">
    <property type="entry name" value="NAD(P)-binding Rossmann-fold domains"/>
    <property type="match status" value="1"/>
</dbReference>
<comment type="pathway">
    <text evidence="1 8 13">Porphyrin-containing compound metabolism; protoporphyrin-IX biosynthesis; 5-aminolevulinate from L-glutamyl-tRNA(Glu): step 1/2.</text>
</comment>
<dbReference type="GO" id="GO:0050661">
    <property type="term" value="F:NADP binding"/>
    <property type="evidence" value="ECO:0007669"/>
    <property type="project" value="InterPro"/>
</dbReference>
<dbReference type="InterPro" id="IPR006151">
    <property type="entry name" value="Shikm_DH/Glu-tRNA_Rdtase"/>
</dbReference>
<feature type="binding site" evidence="8 10">
    <location>
        <begin position="142"/>
        <end position="144"/>
    </location>
    <ligand>
        <name>substrate</name>
    </ligand>
</feature>
<reference evidence="17 18" key="1">
    <citation type="submission" date="2016-10" db="EMBL/GenBank/DDBJ databases">
        <authorList>
            <person name="Cai Z."/>
        </authorList>
    </citation>
    <scope>NUCLEOTIDE SEQUENCE [LARGE SCALE GENOMIC DNA]</scope>
    <source>
        <strain evidence="17 18">CGMCC 1.10826</strain>
    </source>
</reference>
<sequence>MPAIVPAPTTSGSQGRLVTLAVISANHRHAGLAHVDRLSAAGADRLLAVLADHAVPGAGTLDPAADCGIGGAVVLSTCNRLEIYLDADDPVAAAEHARHAVARASGICPSEVSEHTVALSGDAATRHLFEVASGLDSMVVGEREIVGQVRRSLDAARAAGLTTPLLERTFQHASRTSREVAVTTDLARAGASVASVALDLAGRALAGDRALLIGTGAYAGVALAALRSRGVEDVAVWSASGRAAAFAESHDVVAVPDLAAALARADVVVTCRGTGTVVLDVPAVSAALRDRPGAAELVIVDLALAHDVDPAVGELPGVRLVDLETVREQLPTTTAGEVDRARELVARGVERLGDDLASRAVDEAVVALRRRVEGAVADELSRLPDGGQVSSEDAARALRRLAARLLHTPTVHARTAARDGRAEEHVRALEQVLGLSIPAVTVN</sequence>
<dbReference type="SUPFAM" id="SSF69075">
    <property type="entry name" value="Glutamyl tRNA-reductase dimerization domain"/>
    <property type="match status" value="1"/>
</dbReference>
<dbReference type="InterPro" id="IPR015895">
    <property type="entry name" value="4pyrrol_synth_GluRdtase_N"/>
</dbReference>
<dbReference type="NCBIfam" id="NF000750">
    <property type="entry name" value="PRK00045.3-4"/>
    <property type="match status" value="1"/>
</dbReference>
<dbReference type="PANTHER" id="PTHR43013">
    <property type="entry name" value="GLUTAMYL-TRNA REDUCTASE"/>
    <property type="match status" value="1"/>
</dbReference>
<protein>
    <recommendedName>
        <fullName evidence="3 8">Glutamyl-tRNA reductase</fullName>
        <shortName evidence="8">GluTR</shortName>
        <ecNumber evidence="3 8">1.2.1.70</ecNumber>
    </recommendedName>
</protein>
<dbReference type="AlphaFoldDB" id="A0A2Y9AL30"/>
<dbReference type="GO" id="GO:0008883">
    <property type="term" value="F:glutamyl-tRNA reductase activity"/>
    <property type="evidence" value="ECO:0007669"/>
    <property type="project" value="UniProtKB-UniRule"/>
</dbReference>
<dbReference type="InterPro" id="IPR018214">
    <property type="entry name" value="GluRdtase_CS"/>
</dbReference>
<dbReference type="GO" id="GO:0019353">
    <property type="term" value="P:protoporphyrinogen IX biosynthetic process from glutamate"/>
    <property type="evidence" value="ECO:0007669"/>
    <property type="project" value="TreeGrafter"/>
</dbReference>
<dbReference type="EMBL" id="UETB01000012">
    <property type="protein sequence ID" value="SSA45161.1"/>
    <property type="molecule type" value="Genomic_DNA"/>
</dbReference>
<dbReference type="InterPro" id="IPR036453">
    <property type="entry name" value="GluRdtase_dimer_dom_sf"/>
</dbReference>
<dbReference type="PROSITE" id="PS00747">
    <property type="entry name" value="GLUTR"/>
    <property type="match status" value="1"/>
</dbReference>
<dbReference type="InterPro" id="IPR036343">
    <property type="entry name" value="GluRdtase_N_sf"/>
</dbReference>
<comment type="catalytic activity">
    <reaction evidence="7 8 13">
        <text>(S)-4-amino-5-oxopentanoate + tRNA(Glu) + NADP(+) = L-glutamyl-tRNA(Glu) + NADPH + H(+)</text>
        <dbReference type="Rhea" id="RHEA:12344"/>
        <dbReference type="Rhea" id="RHEA-COMP:9663"/>
        <dbReference type="Rhea" id="RHEA-COMP:9680"/>
        <dbReference type="ChEBI" id="CHEBI:15378"/>
        <dbReference type="ChEBI" id="CHEBI:57501"/>
        <dbReference type="ChEBI" id="CHEBI:57783"/>
        <dbReference type="ChEBI" id="CHEBI:58349"/>
        <dbReference type="ChEBI" id="CHEBI:78442"/>
        <dbReference type="ChEBI" id="CHEBI:78520"/>
        <dbReference type="EC" id="1.2.1.70"/>
    </reaction>
</comment>
<evidence type="ECO:0000256" key="1">
    <source>
        <dbReference type="ARBA" id="ARBA00005059"/>
    </source>
</evidence>
<dbReference type="OrthoDB" id="110209at2"/>
<feature type="domain" description="Tetrapyrrole biosynthesis glutamyl-tRNA reductase dimerisation" evidence="14">
    <location>
        <begin position="340"/>
        <end position="435"/>
    </location>
</feature>
<dbReference type="EC" id="1.2.1.70" evidence="3 8"/>
<evidence type="ECO:0000256" key="6">
    <source>
        <dbReference type="ARBA" id="ARBA00023244"/>
    </source>
</evidence>
<dbReference type="Pfam" id="PF01488">
    <property type="entry name" value="Shikimate_DH"/>
    <property type="match status" value="1"/>
</dbReference>
<evidence type="ECO:0000256" key="3">
    <source>
        <dbReference type="ARBA" id="ARBA00012970"/>
    </source>
</evidence>
<feature type="binding site" evidence="8 11">
    <location>
        <begin position="214"/>
        <end position="219"/>
    </location>
    <ligand>
        <name>NADP(+)</name>
        <dbReference type="ChEBI" id="CHEBI:58349"/>
    </ligand>
</feature>
<accession>A0A2Y9AL30</accession>
<dbReference type="Gene3D" id="3.40.50.720">
    <property type="entry name" value="NAD(P)-binding Rossmann-like Domain"/>
    <property type="match status" value="1"/>
</dbReference>
<dbReference type="Pfam" id="PF05201">
    <property type="entry name" value="GlutR_N"/>
    <property type="match status" value="1"/>
</dbReference>
<feature type="domain" description="Glutamyl-tRNA reductase N-terminal" evidence="16">
    <location>
        <begin position="23"/>
        <end position="183"/>
    </location>
</feature>
<comment type="miscellaneous">
    <text evidence="8">During catalysis, the active site Cys acts as a nucleophile attacking the alpha-carbonyl group of tRNA-bound glutamate with the formation of a thioester intermediate between enzyme and glutamate, and the concomitant release of tRNA(Glu). The thioester intermediate is finally reduced by direct hydride transfer from NADPH, to form the product GSA.</text>
</comment>
<feature type="domain" description="Quinate/shikimate 5-dehydrogenase/glutamyl-tRNA reductase" evidence="15">
    <location>
        <begin position="204"/>
        <end position="327"/>
    </location>
</feature>
<keyword evidence="5 8" id="KW-0560">Oxidoreductase</keyword>
<feature type="binding site" evidence="8 10">
    <location>
        <position position="148"/>
    </location>
    <ligand>
        <name>substrate</name>
    </ligand>
</feature>
<dbReference type="InterPro" id="IPR036291">
    <property type="entry name" value="NAD(P)-bd_dom_sf"/>
</dbReference>
<dbReference type="InterPro" id="IPR015896">
    <property type="entry name" value="4pyrrol_synth_GluRdtase_dimer"/>
</dbReference>
<dbReference type="UniPathway" id="UPA00251">
    <property type="reaction ID" value="UER00316"/>
</dbReference>
<comment type="similarity">
    <text evidence="2 8 13">Belongs to the glutamyl-tRNA reductase family.</text>
</comment>
<keyword evidence="6 8" id="KW-0627">Porphyrin biosynthesis</keyword>
<dbReference type="SUPFAM" id="SSF69742">
    <property type="entry name" value="Glutamyl tRNA-reductase catalytic, N-terminal domain"/>
    <property type="match status" value="1"/>
</dbReference>
<dbReference type="Proteomes" id="UP000250222">
    <property type="component" value="Unassembled WGS sequence"/>
</dbReference>
<dbReference type="InterPro" id="IPR000343">
    <property type="entry name" value="4pyrrol_synth_GluRdtase"/>
</dbReference>
<keyword evidence="18" id="KW-1185">Reference proteome</keyword>
<organism evidence="17 18">
    <name type="scientific">Georgenia satyanarayanai</name>
    <dbReference type="NCBI Taxonomy" id="860221"/>
    <lineage>
        <taxon>Bacteria</taxon>
        <taxon>Bacillati</taxon>
        <taxon>Actinomycetota</taxon>
        <taxon>Actinomycetes</taxon>
        <taxon>Micrococcales</taxon>
        <taxon>Bogoriellaceae</taxon>
        <taxon>Georgenia</taxon>
    </lineage>
</organism>
<feature type="binding site" evidence="8 10">
    <location>
        <begin position="77"/>
        <end position="80"/>
    </location>
    <ligand>
        <name>substrate</name>
    </ligand>
</feature>
<evidence type="ECO:0000256" key="10">
    <source>
        <dbReference type="PIRSR" id="PIRSR000445-2"/>
    </source>
</evidence>